<feature type="domain" description="SHOCT" evidence="1">
    <location>
        <begin position="220"/>
        <end position="245"/>
    </location>
</feature>
<sequence>MQSLAPVARQRLDEIARHHGVSSETALMLLQALAAGGGTMAQFSHPELGGMGQWSQGGMVMVGDMFNQGLRHRVDALCTELALMLRGSDPFLPSQGQTAADTEGAWWPTELGSPAASGGQNNMRYAYFPGCRRLAIFQDGVLQIYDTGEHHISGVSQQQGAGRSLSFSSDRGNVRLADLAPVGSRPDQPLPSTPSTTNVVPALPQQAVEPAGASDPLALIERLAELRQKGILSEEEFAAKKAELLSRL</sequence>
<organism evidence="2 3">
    <name type="scientific">Teichococcus vastitatis</name>
    <dbReference type="NCBI Taxonomy" id="2307076"/>
    <lineage>
        <taxon>Bacteria</taxon>
        <taxon>Pseudomonadati</taxon>
        <taxon>Pseudomonadota</taxon>
        <taxon>Alphaproteobacteria</taxon>
        <taxon>Acetobacterales</taxon>
        <taxon>Roseomonadaceae</taxon>
        <taxon>Roseomonas</taxon>
    </lineage>
</organism>
<comment type="caution">
    <text evidence="2">The sequence shown here is derived from an EMBL/GenBank/DDBJ whole genome shotgun (WGS) entry which is preliminary data.</text>
</comment>
<protein>
    <submittedName>
        <fullName evidence="2">SHOCT domain-containing protein</fullName>
    </submittedName>
</protein>
<dbReference type="Proteomes" id="UP001201985">
    <property type="component" value="Unassembled WGS sequence"/>
</dbReference>
<evidence type="ECO:0000259" key="1">
    <source>
        <dbReference type="Pfam" id="PF09851"/>
    </source>
</evidence>
<proteinExistence type="predicted"/>
<dbReference type="InterPro" id="IPR018649">
    <property type="entry name" value="SHOCT"/>
</dbReference>
<name>A0ABS9W9B4_9PROT</name>
<evidence type="ECO:0000313" key="3">
    <source>
        <dbReference type="Proteomes" id="UP001201985"/>
    </source>
</evidence>
<keyword evidence="3" id="KW-1185">Reference proteome</keyword>
<evidence type="ECO:0000313" key="2">
    <source>
        <dbReference type="EMBL" id="MCI0755831.1"/>
    </source>
</evidence>
<accession>A0ABS9W9B4</accession>
<dbReference type="EMBL" id="JALBUU010000074">
    <property type="protein sequence ID" value="MCI0755831.1"/>
    <property type="molecule type" value="Genomic_DNA"/>
</dbReference>
<reference evidence="2 3" key="1">
    <citation type="submission" date="2022-03" db="EMBL/GenBank/DDBJ databases">
        <title>Complete genome analysis of Roseomonas KG 17.1 : a prolific producer of plant growth promoters.</title>
        <authorList>
            <person name="Saadouli I."/>
            <person name="Najjari A."/>
            <person name="Mosbah A."/>
            <person name="Ouzari H.I."/>
        </authorList>
    </citation>
    <scope>NUCLEOTIDE SEQUENCE [LARGE SCALE GENOMIC DNA]</scope>
    <source>
        <strain evidence="2 3">KG17-1</strain>
    </source>
</reference>
<dbReference type="RefSeq" id="WP_241793668.1">
    <property type="nucleotide sequence ID" value="NZ_JALBUU010000074.1"/>
</dbReference>
<dbReference type="Pfam" id="PF09851">
    <property type="entry name" value="SHOCT"/>
    <property type="match status" value="1"/>
</dbReference>
<gene>
    <name evidence="2" type="ORF">MON41_19375</name>
</gene>